<evidence type="ECO:0000256" key="3">
    <source>
        <dbReference type="ARBA" id="ARBA00023125"/>
    </source>
</evidence>
<dbReference type="Proteomes" id="UP000288805">
    <property type="component" value="Unassembled WGS sequence"/>
</dbReference>
<evidence type="ECO:0000256" key="4">
    <source>
        <dbReference type="ARBA" id="ARBA00023163"/>
    </source>
</evidence>
<reference evidence="7 8" key="1">
    <citation type="journal article" date="2018" name="PLoS Genet.">
        <title>Population sequencing reveals clonal diversity and ancestral inbreeding in the grapevine cultivar Chardonnay.</title>
        <authorList>
            <person name="Roach M.J."/>
            <person name="Johnson D.L."/>
            <person name="Bohlmann J."/>
            <person name="van Vuuren H.J."/>
            <person name="Jones S.J."/>
            <person name="Pretorius I.S."/>
            <person name="Schmidt S.A."/>
            <person name="Borneman A.R."/>
        </authorList>
    </citation>
    <scope>NUCLEOTIDE SEQUENCE [LARGE SCALE GENOMIC DNA]</scope>
    <source>
        <strain evidence="8">cv. Chardonnay</strain>
        <tissue evidence="7">Leaf</tissue>
    </source>
</reference>
<sequence>MGLKKKTHETSTLCGVDACLIIYGSSFDEHLVEPLFWPSNPEEERTKKIHKEISKLGHQGIDQSKPSTAWDDRLNNLSVDQLRELVNA</sequence>
<dbReference type="GO" id="GO:0046983">
    <property type="term" value="F:protein dimerization activity"/>
    <property type="evidence" value="ECO:0007669"/>
    <property type="project" value="InterPro"/>
</dbReference>
<keyword evidence="2" id="KW-0805">Transcription regulation</keyword>
<accession>A0A438BW11</accession>
<keyword evidence="4" id="KW-0804">Transcription</keyword>
<gene>
    <name evidence="7" type="ORF">CK203_090697</name>
</gene>
<dbReference type="InterPro" id="IPR002100">
    <property type="entry name" value="TF_MADSbox"/>
</dbReference>
<dbReference type="SUPFAM" id="SSF55455">
    <property type="entry name" value="SRF-like"/>
    <property type="match status" value="1"/>
</dbReference>
<evidence type="ECO:0000259" key="6">
    <source>
        <dbReference type="Pfam" id="PF00319"/>
    </source>
</evidence>
<evidence type="ECO:0000313" key="7">
    <source>
        <dbReference type="EMBL" id="RVW15174.1"/>
    </source>
</evidence>
<protein>
    <recommendedName>
        <fullName evidence="6">MADS-box domain-containing protein</fullName>
    </recommendedName>
</protein>
<dbReference type="GO" id="GO:0005634">
    <property type="term" value="C:nucleus"/>
    <property type="evidence" value="ECO:0007669"/>
    <property type="project" value="UniProtKB-SubCell"/>
</dbReference>
<comment type="subcellular location">
    <subcellularLocation>
        <location evidence="1">Nucleus</location>
    </subcellularLocation>
</comment>
<evidence type="ECO:0000256" key="5">
    <source>
        <dbReference type="ARBA" id="ARBA00023242"/>
    </source>
</evidence>
<dbReference type="GO" id="GO:0003677">
    <property type="term" value="F:DNA binding"/>
    <property type="evidence" value="ECO:0007669"/>
    <property type="project" value="UniProtKB-KW"/>
</dbReference>
<feature type="domain" description="MADS-box" evidence="6">
    <location>
        <begin position="2"/>
        <end position="25"/>
    </location>
</feature>
<evidence type="ECO:0000256" key="1">
    <source>
        <dbReference type="ARBA" id="ARBA00004123"/>
    </source>
</evidence>
<comment type="caution">
    <text evidence="7">The sequence shown here is derived from an EMBL/GenBank/DDBJ whole genome shotgun (WGS) entry which is preliminary data.</text>
</comment>
<evidence type="ECO:0000256" key="2">
    <source>
        <dbReference type="ARBA" id="ARBA00023015"/>
    </source>
</evidence>
<dbReference type="InterPro" id="IPR036879">
    <property type="entry name" value="TF_MADSbox_sf"/>
</dbReference>
<dbReference type="Gene3D" id="3.40.1810.10">
    <property type="entry name" value="Transcription factor, MADS-box"/>
    <property type="match status" value="1"/>
</dbReference>
<evidence type="ECO:0000313" key="8">
    <source>
        <dbReference type="Proteomes" id="UP000288805"/>
    </source>
</evidence>
<keyword evidence="3" id="KW-0238">DNA-binding</keyword>
<dbReference type="EMBL" id="QGNW01002604">
    <property type="protein sequence ID" value="RVW15174.1"/>
    <property type="molecule type" value="Genomic_DNA"/>
</dbReference>
<organism evidence="7 8">
    <name type="scientific">Vitis vinifera</name>
    <name type="common">Grape</name>
    <dbReference type="NCBI Taxonomy" id="29760"/>
    <lineage>
        <taxon>Eukaryota</taxon>
        <taxon>Viridiplantae</taxon>
        <taxon>Streptophyta</taxon>
        <taxon>Embryophyta</taxon>
        <taxon>Tracheophyta</taxon>
        <taxon>Spermatophyta</taxon>
        <taxon>Magnoliopsida</taxon>
        <taxon>eudicotyledons</taxon>
        <taxon>Gunneridae</taxon>
        <taxon>Pentapetalae</taxon>
        <taxon>rosids</taxon>
        <taxon>Vitales</taxon>
        <taxon>Vitaceae</taxon>
        <taxon>Viteae</taxon>
        <taxon>Vitis</taxon>
    </lineage>
</organism>
<dbReference type="AlphaFoldDB" id="A0A438BW11"/>
<name>A0A438BW11_VITVI</name>
<keyword evidence="5" id="KW-0539">Nucleus</keyword>
<dbReference type="Pfam" id="PF00319">
    <property type="entry name" value="SRF-TF"/>
    <property type="match status" value="1"/>
</dbReference>
<proteinExistence type="predicted"/>